<evidence type="ECO:0000256" key="5">
    <source>
        <dbReference type="ARBA" id="ARBA00023136"/>
    </source>
</evidence>
<dbReference type="Proteomes" id="UP001244341">
    <property type="component" value="Chromosome 2b"/>
</dbReference>
<keyword evidence="3 6" id="KW-0812">Transmembrane</keyword>
<evidence type="ECO:0000259" key="7">
    <source>
        <dbReference type="PROSITE" id="PS50850"/>
    </source>
</evidence>
<keyword evidence="5 6" id="KW-0472">Membrane</keyword>
<dbReference type="Pfam" id="PF07690">
    <property type="entry name" value="MFS_1"/>
    <property type="match status" value="1"/>
</dbReference>
<evidence type="ECO:0000256" key="2">
    <source>
        <dbReference type="ARBA" id="ARBA00022448"/>
    </source>
</evidence>
<name>A0ABY8TNK2_TETOB</name>
<comment type="subcellular location">
    <subcellularLocation>
        <location evidence="1">Membrane</location>
        <topology evidence="1">Multi-pass membrane protein</topology>
    </subcellularLocation>
</comment>
<keyword evidence="4 6" id="KW-1133">Transmembrane helix</keyword>
<organism evidence="8 9">
    <name type="scientific">Tetradesmus obliquus</name>
    <name type="common">Green alga</name>
    <name type="synonym">Acutodesmus obliquus</name>
    <dbReference type="NCBI Taxonomy" id="3088"/>
    <lineage>
        <taxon>Eukaryota</taxon>
        <taxon>Viridiplantae</taxon>
        <taxon>Chlorophyta</taxon>
        <taxon>core chlorophytes</taxon>
        <taxon>Chlorophyceae</taxon>
        <taxon>CS clade</taxon>
        <taxon>Sphaeropleales</taxon>
        <taxon>Scenedesmaceae</taxon>
        <taxon>Tetradesmus</taxon>
    </lineage>
</organism>
<reference evidence="8 9" key="1">
    <citation type="submission" date="2023-05" db="EMBL/GenBank/DDBJ databases">
        <title>A 100% complete, gapless, phased diploid assembly of the Scenedesmus obliquus UTEX 3031 genome.</title>
        <authorList>
            <person name="Biondi T.C."/>
            <person name="Hanschen E.R."/>
            <person name="Kwon T."/>
            <person name="Eng W."/>
            <person name="Kruse C.P.S."/>
            <person name="Koehler S.I."/>
            <person name="Kunde Y."/>
            <person name="Gleasner C.D."/>
            <person name="You Mak K.T."/>
            <person name="Polle J."/>
            <person name="Hovde B.T."/>
            <person name="Starkenburg S.R."/>
        </authorList>
    </citation>
    <scope>NUCLEOTIDE SEQUENCE [LARGE SCALE GENOMIC DNA]</scope>
    <source>
        <strain evidence="8 9">DOE0152z</strain>
    </source>
</reference>
<keyword evidence="9" id="KW-1185">Reference proteome</keyword>
<dbReference type="EMBL" id="CP126209">
    <property type="protein sequence ID" value="WIA10693.1"/>
    <property type="molecule type" value="Genomic_DNA"/>
</dbReference>
<dbReference type="PANTHER" id="PTHR43791:SF36">
    <property type="entry name" value="TRANSPORTER, PUTATIVE (AFU_ORTHOLOGUE AFUA_6G08340)-RELATED"/>
    <property type="match status" value="1"/>
</dbReference>
<feature type="domain" description="Major facilitator superfamily (MFS) profile" evidence="7">
    <location>
        <begin position="1"/>
        <end position="362"/>
    </location>
</feature>
<dbReference type="SUPFAM" id="SSF103473">
    <property type="entry name" value="MFS general substrate transporter"/>
    <property type="match status" value="1"/>
</dbReference>
<dbReference type="PANTHER" id="PTHR43791">
    <property type="entry name" value="PERMEASE-RELATED"/>
    <property type="match status" value="1"/>
</dbReference>
<dbReference type="InterPro" id="IPR036259">
    <property type="entry name" value="MFS_trans_sf"/>
</dbReference>
<feature type="transmembrane region" description="Helical" evidence="6">
    <location>
        <begin position="67"/>
        <end position="92"/>
    </location>
</feature>
<sequence length="362" mass="38647">MTQELHFTPEVYGLASGFFFLPYCLLQVPANYVCMALGVQRWFTCIQIMFGLTAASFAAVRHPWQLFLLRLLLGVAEAGSFPGVWYAISLWFPPDRIAFPYSLMATSVAVSQTIAAPIAAALLQMDGLLGLSGWQWVFIGEGIPSVLLGMCLPWLLPDGPHALDATVSSWLAPHEVQLLQADHAAKVSDFRSPSSHDTSCHAAKEGAGHPDSAMPHKLQLLIHVVRVWQVWYLAFCNILKDVGNLGLMMWLPVMHIMMRDVHTRAIAAGRAHGIGAAGSGCSTVGAAVDDSCTGKAAGGLAAVAVGSGEVADGYEVVYRRSSSSIKRKGAPRGTAAAADCELARLVQQQQHQASEAAAAAEL</sequence>
<accession>A0ABY8TNK2</accession>
<feature type="transmembrane region" description="Helical" evidence="6">
    <location>
        <begin position="39"/>
        <end position="60"/>
    </location>
</feature>
<keyword evidence="2" id="KW-0813">Transport</keyword>
<dbReference type="PROSITE" id="PS50850">
    <property type="entry name" value="MFS"/>
    <property type="match status" value="1"/>
</dbReference>
<dbReference type="InterPro" id="IPR020846">
    <property type="entry name" value="MFS_dom"/>
</dbReference>
<dbReference type="InterPro" id="IPR011701">
    <property type="entry name" value="MFS"/>
</dbReference>
<feature type="transmembrane region" description="Helical" evidence="6">
    <location>
        <begin position="12"/>
        <end position="33"/>
    </location>
</feature>
<dbReference type="Gene3D" id="1.20.1250.20">
    <property type="entry name" value="MFS general substrate transporter like domains"/>
    <property type="match status" value="1"/>
</dbReference>
<evidence type="ECO:0000256" key="3">
    <source>
        <dbReference type="ARBA" id="ARBA00022692"/>
    </source>
</evidence>
<evidence type="ECO:0000313" key="8">
    <source>
        <dbReference type="EMBL" id="WIA10693.1"/>
    </source>
</evidence>
<proteinExistence type="predicted"/>
<evidence type="ECO:0000256" key="4">
    <source>
        <dbReference type="ARBA" id="ARBA00022989"/>
    </source>
</evidence>
<gene>
    <name evidence="8" type="ORF">OEZ85_010873</name>
</gene>
<protein>
    <recommendedName>
        <fullName evidence="7">Major facilitator superfamily (MFS) profile domain-containing protein</fullName>
    </recommendedName>
</protein>
<evidence type="ECO:0000313" key="9">
    <source>
        <dbReference type="Proteomes" id="UP001244341"/>
    </source>
</evidence>
<evidence type="ECO:0000256" key="6">
    <source>
        <dbReference type="SAM" id="Phobius"/>
    </source>
</evidence>
<evidence type="ECO:0000256" key="1">
    <source>
        <dbReference type="ARBA" id="ARBA00004141"/>
    </source>
</evidence>